<dbReference type="PRINTS" id="PR00038">
    <property type="entry name" value="HTHLUXR"/>
</dbReference>
<dbReference type="EMBL" id="JAVUPU010000006">
    <property type="protein sequence ID" value="MDT9599869.1"/>
    <property type="molecule type" value="Genomic_DNA"/>
</dbReference>
<dbReference type="InterPro" id="IPR016032">
    <property type="entry name" value="Sig_transdc_resp-reg_C-effctor"/>
</dbReference>
<comment type="caution">
    <text evidence="5">The sequence shown here is derived from an EMBL/GenBank/DDBJ whole genome shotgun (WGS) entry which is preliminary data.</text>
</comment>
<dbReference type="SUPFAM" id="SSF46894">
    <property type="entry name" value="C-terminal effector domain of the bipartite response regulators"/>
    <property type="match status" value="1"/>
</dbReference>
<dbReference type="PANTHER" id="PTHR44688">
    <property type="entry name" value="DNA-BINDING TRANSCRIPTIONAL ACTIVATOR DEVR_DOSR"/>
    <property type="match status" value="1"/>
</dbReference>
<dbReference type="PROSITE" id="PS50043">
    <property type="entry name" value="HTH_LUXR_2"/>
    <property type="match status" value="1"/>
</dbReference>
<keyword evidence="2" id="KW-0238">DNA-binding</keyword>
<dbReference type="PANTHER" id="PTHR44688:SF16">
    <property type="entry name" value="DNA-BINDING TRANSCRIPTIONAL ACTIVATOR DEVR_DOSR"/>
    <property type="match status" value="1"/>
</dbReference>
<dbReference type="Pfam" id="PF03472">
    <property type="entry name" value="Autoind_bind"/>
    <property type="match status" value="1"/>
</dbReference>
<keyword evidence="3" id="KW-0804">Transcription</keyword>
<dbReference type="CDD" id="cd06170">
    <property type="entry name" value="LuxR_C_like"/>
    <property type="match status" value="1"/>
</dbReference>
<dbReference type="InterPro" id="IPR000792">
    <property type="entry name" value="Tscrpt_reg_LuxR_C"/>
</dbReference>
<dbReference type="Gene3D" id="3.30.450.80">
    <property type="entry name" value="Transcription factor LuxR-like, autoinducer-binding domain"/>
    <property type="match status" value="1"/>
</dbReference>
<evidence type="ECO:0000313" key="6">
    <source>
        <dbReference type="Proteomes" id="UP001259572"/>
    </source>
</evidence>
<name>A0ABU3Q9S5_9SPHN</name>
<sequence length="249" mass="27467">MPYSRLIDQFEAQAALCSDDRDLAGVLQDAVRELGFDYFALLHHASLCSSRPELIRIDTYPSGWERELEARGLIGADPVHHASVRTNIGFAWSELPSLVPIGRRAREVLERSRRFDISDGFTVPVNVPGEPCGSCSFAVRIGAGLPLERLLCAEQIGAHAFRAARRLHGYPASARCPHLSRRERQCVRLLAAGKTDWEIAAILGISVETAHQYVKRARAAYDVVSRAQLVACVLRDALVSFDDAIPPAR</sequence>
<reference evidence="5 6" key="1">
    <citation type="submission" date="2023-05" db="EMBL/GenBank/DDBJ databases">
        <authorList>
            <person name="Guo Y."/>
        </authorList>
    </citation>
    <scope>NUCLEOTIDE SEQUENCE [LARGE SCALE GENOMIC DNA]</scope>
    <source>
        <strain evidence="5 6">GR2756</strain>
    </source>
</reference>
<feature type="domain" description="HTH luxR-type" evidence="4">
    <location>
        <begin position="172"/>
        <end position="237"/>
    </location>
</feature>
<protein>
    <submittedName>
        <fullName evidence="5">LuxR family transcriptional regulator</fullName>
    </submittedName>
</protein>
<dbReference type="SMART" id="SM00421">
    <property type="entry name" value="HTH_LUXR"/>
    <property type="match status" value="1"/>
</dbReference>
<keyword evidence="1" id="KW-0805">Transcription regulation</keyword>
<accession>A0ABU3Q9S5</accession>
<evidence type="ECO:0000256" key="1">
    <source>
        <dbReference type="ARBA" id="ARBA00023015"/>
    </source>
</evidence>
<dbReference type="Proteomes" id="UP001259572">
    <property type="component" value="Unassembled WGS sequence"/>
</dbReference>
<gene>
    <name evidence="5" type="ORF">RQX22_12985</name>
</gene>
<dbReference type="InterPro" id="IPR005143">
    <property type="entry name" value="TF_LuxR_autoind-bd_dom"/>
</dbReference>
<dbReference type="SUPFAM" id="SSF75516">
    <property type="entry name" value="Pheromone-binding domain of LuxR-like quorum-sensing transcription factors"/>
    <property type="match status" value="1"/>
</dbReference>
<evidence type="ECO:0000256" key="2">
    <source>
        <dbReference type="ARBA" id="ARBA00023125"/>
    </source>
</evidence>
<dbReference type="Pfam" id="PF00196">
    <property type="entry name" value="GerE"/>
    <property type="match status" value="1"/>
</dbReference>
<evidence type="ECO:0000259" key="4">
    <source>
        <dbReference type="PROSITE" id="PS50043"/>
    </source>
</evidence>
<dbReference type="Gene3D" id="1.10.10.10">
    <property type="entry name" value="Winged helix-like DNA-binding domain superfamily/Winged helix DNA-binding domain"/>
    <property type="match status" value="1"/>
</dbReference>
<dbReference type="InterPro" id="IPR036693">
    <property type="entry name" value="TF_LuxR_autoind-bd_dom_sf"/>
</dbReference>
<dbReference type="RefSeq" id="WP_315726966.1">
    <property type="nucleotide sequence ID" value="NZ_JAVUPU010000006.1"/>
</dbReference>
<keyword evidence="6" id="KW-1185">Reference proteome</keyword>
<proteinExistence type="predicted"/>
<organism evidence="5 6">
    <name type="scientific">Sphingosinicella rhizophila</name>
    <dbReference type="NCBI Taxonomy" id="3050082"/>
    <lineage>
        <taxon>Bacteria</taxon>
        <taxon>Pseudomonadati</taxon>
        <taxon>Pseudomonadota</taxon>
        <taxon>Alphaproteobacteria</taxon>
        <taxon>Sphingomonadales</taxon>
        <taxon>Sphingosinicellaceae</taxon>
        <taxon>Sphingosinicella</taxon>
    </lineage>
</organism>
<evidence type="ECO:0000256" key="3">
    <source>
        <dbReference type="ARBA" id="ARBA00023163"/>
    </source>
</evidence>
<evidence type="ECO:0000313" key="5">
    <source>
        <dbReference type="EMBL" id="MDT9599869.1"/>
    </source>
</evidence>
<dbReference type="InterPro" id="IPR036388">
    <property type="entry name" value="WH-like_DNA-bd_sf"/>
</dbReference>